<evidence type="ECO:0000256" key="2">
    <source>
        <dbReference type="SAM" id="MobiDB-lite"/>
    </source>
</evidence>
<feature type="compositionally biased region" description="Basic and acidic residues" evidence="2">
    <location>
        <begin position="461"/>
        <end position="479"/>
    </location>
</feature>
<feature type="region of interest" description="Disordered" evidence="2">
    <location>
        <begin position="441"/>
        <end position="479"/>
    </location>
</feature>
<evidence type="ECO:0000313" key="4">
    <source>
        <dbReference type="Proteomes" id="UP000307440"/>
    </source>
</evidence>
<dbReference type="Proteomes" id="UP000307440">
    <property type="component" value="Unassembled WGS sequence"/>
</dbReference>
<feature type="compositionally biased region" description="Low complexity" evidence="2">
    <location>
        <begin position="194"/>
        <end position="203"/>
    </location>
</feature>
<evidence type="ECO:0000313" key="3">
    <source>
        <dbReference type="EMBL" id="TFK22624.1"/>
    </source>
</evidence>
<reference evidence="3 4" key="1">
    <citation type="journal article" date="2019" name="Nat. Ecol. Evol.">
        <title>Megaphylogeny resolves global patterns of mushroom evolution.</title>
        <authorList>
            <person name="Varga T."/>
            <person name="Krizsan K."/>
            <person name="Foldi C."/>
            <person name="Dima B."/>
            <person name="Sanchez-Garcia M."/>
            <person name="Sanchez-Ramirez S."/>
            <person name="Szollosi G.J."/>
            <person name="Szarkandi J.G."/>
            <person name="Papp V."/>
            <person name="Albert L."/>
            <person name="Andreopoulos W."/>
            <person name="Angelini C."/>
            <person name="Antonin V."/>
            <person name="Barry K.W."/>
            <person name="Bougher N.L."/>
            <person name="Buchanan P."/>
            <person name="Buyck B."/>
            <person name="Bense V."/>
            <person name="Catcheside P."/>
            <person name="Chovatia M."/>
            <person name="Cooper J."/>
            <person name="Damon W."/>
            <person name="Desjardin D."/>
            <person name="Finy P."/>
            <person name="Geml J."/>
            <person name="Haridas S."/>
            <person name="Hughes K."/>
            <person name="Justo A."/>
            <person name="Karasinski D."/>
            <person name="Kautmanova I."/>
            <person name="Kiss B."/>
            <person name="Kocsube S."/>
            <person name="Kotiranta H."/>
            <person name="LaButti K.M."/>
            <person name="Lechner B.E."/>
            <person name="Liimatainen K."/>
            <person name="Lipzen A."/>
            <person name="Lukacs Z."/>
            <person name="Mihaltcheva S."/>
            <person name="Morgado L.N."/>
            <person name="Niskanen T."/>
            <person name="Noordeloos M.E."/>
            <person name="Ohm R.A."/>
            <person name="Ortiz-Santana B."/>
            <person name="Ovrebo C."/>
            <person name="Racz N."/>
            <person name="Riley R."/>
            <person name="Savchenko A."/>
            <person name="Shiryaev A."/>
            <person name="Soop K."/>
            <person name="Spirin V."/>
            <person name="Szebenyi C."/>
            <person name="Tomsovsky M."/>
            <person name="Tulloss R.E."/>
            <person name="Uehling J."/>
            <person name="Grigoriev I.V."/>
            <person name="Vagvolgyi C."/>
            <person name="Papp T."/>
            <person name="Martin F.M."/>
            <person name="Miettinen O."/>
            <person name="Hibbett D.S."/>
            <person name="Nagy L.G."/>
        </authorList>
    </citation>
    <scope>NUCLEOTIDE SEQUENCE [LARGE SCALE GENOMIC DNA]</scope>
    <source>
        <strain evidence="3 4">CBS 121175</strain>
    </source>
</reference>
<evidence type="ECO:0000256" key="1">
    <source>
        <dbReference type="SAM" id="Coils"/>
    </source>
</evidence>
<sequence>MTYIGIASFSLAASLSFGAFKLLHLWERVRLTQQANHRLTSELRTAKTELANRDAQLKHKDDIVSTLRSASEKAQRHSSTLEHALEIAERARKDLTEKNRVLESRVLHLTEAVHAQTVEYEDAQQLLAVRTQELSGAQIFLSKADTLSGADVIGMVETLNAEIMQLGAHMAESFAPLFEGSEPNTQAEGRRVTSSSPASSSGSYGMDELAVVKTPGDDDDFRIPRTESPEQLLEAEIEAKDAMAQALEVFGPTMVDLLQRMNHSRDPILLQFAFQGGMSAYTHWIISSWFFEDPEDEVLLSEVYARVREAEEQAVSGRWRALTRQHVQRMMRRNSIDSASSGSPSPSRDVSDLAIYMVDALVNVLLISGLKDLVSSETGVPHTHTSLHDKIISTFSSQLHVILAHAKRINTAVGESVTSCDLEALYIAPDVLFNDETMEDASGVHDATPNSTPVKSRNGKKVVEGGKGKRSGQLEDDRQKDRVLCTTDLGLVRAEKIPSTRGEWKESVLLKPKVILVSGIQEMLSS</sequence>
<protein>
    <submittedName>
        <fullName evidence="3">Uncharacterized protein</fullName>
    </submittedName>
</protein>
<keyword evidence="1" id="KW-0175">Coiled coil</keyword>
<dbReference type="OrthoDB" id="3222645at2759"/>
<feature type="coiled-coil region" evidence="1">
    <location>
        <begin position="78"/>
        <end position="105"/>
    </location>
</feature>
<feature type="region of interest" description="Disordered" evidence="2">
    <location>
        <begin position="179"/>
        <end position="206"/>
    </location>
</feature>
<keyword evidence="4" id="KW-1185">Reference proteome</keyword>
<accession>A0A5C3KQG5</accession>
<organism evidence="3 4">
    <name type="scientific">Coprinopsis marcescibilis</name>
    <name type="common">Agaric fungus</name>
    <name type="synonym">Psathyrella marcescibilis</name>
    <dbReference type="NCBI Taxonomy" id="230819"/>
    <lineage>
        <taxon>Eukaryota</taxon>
        <taxon>Fungi</taxon>
        <taxon>Dikarya</taxon>
        <taxon>Basidiomycota</taxon>
        <taxon>Agaricomycotina</taxon>
        <taxon>Agaricomycetes</taxon>
        <taxon>Agaricomycetidae</taxon>
        <taxon>Agaricales</taxon>
        <taxon>Agaricineae</taxon>
        <taxon>Psathyrellaceae</taxon>
        <taxon>Coprinopsis</taxon>
    </lineage>
</organism>
<dbReference type="STRING" id="230819.A0A5C3KQG5"/>
<dbReference type="AlphaFoldDB" id="A0A5C3KQG5"/>
<gene>
    <name evidence="3" type="ORF">FA15DRAFT_681565</name>
</gene>
<dbReference type="EMBL" id="ML210236">
    <property type="protein sequence ID" value="TFK22624.1"/>
    <property type="molecule type" value="Genomic_DNA"/>
</dbReference>
<name>A0A5C3KQG5_COPMA</name>
<proteinExistence type="predicted"/>